<accession>A0A4Q1TK89</accession>
<dbReference type="GO" id="GO:0008233">
    <property type="term" value="F:peptidase activity"/>
    <property type="evidence" value="ECO:0007669"/>
    <property type="project" value="InterPro"/>
</dbReference>
<evidence type="ECO:0000259" key="1">
    <source>
        <dbReference type="Pfam" id="PF03412"/>
    </source>
</evidence>
<gene>
    <name evidence="2" type="ORF">BVJ53_13485</name>
</gene>
<dbReference type="InterPro" id="IPR005074">
    <property type="entry name" value="Peptidase_C39"/>
</dbReference>
<protein>
    <recommendedName>
        <fullName evidence="1">Peptidase C39 domain-containing protein</fullName>
    </recommendedName>
</protein>
<evidence type="ECO:0000313" key="2">
    <source>
        <dbReference type="EMBL" id="RXT18501.1"/>
    </source>
</evidence>
<dbReference type="GO" id="GO:0005524">
    <property type="term" value="F:ATP binding"/>
    <property type="evidence" value="ECO:0007669"/>
    <property type="project" value="InterPro"/>
</dbReference>
<reference evidence="2 3" key="1">
    <citation type="submission" date="2017-01" db="EMBL/GenBank/DDBJ databases">
        <title>Lactobacillus chiayiensis sp. nov., a lactic acid bacterium isolated from compost.</title>
        <authorList>
            <person name="Huang C.-H."/>
        </authorList>
    </citation>
    <scope>NUCLEOTIDE SEQUENCE [LARGE SCALE GENOMIC DNA]</scope>
    <source>
        <strain evidence="3">chh01</strain>
    </source>
</reference>
<dbReference type="GO" id="GO:0006508">
    <property type="term" value="P:proteolysis"/>
    <property type="evidence" value="ECO:0007669"/>
    <property type="project" value="InterPro"/>
</dbReference>
<proteinExistence type="predicted"/>
<feature type="domain" description="Peptidase C39" evidence="1">
    <location>
        <begin position="9"/>
        <end position="86"/>
    </location>
</feature>
<name>A0A4Q1TK89_9LACO</name>
<comment type="caution">
    <text evidence="2">The sequence shown here is derived from an EMBL/GenBank/DDBJ whole genome shotgun (WGS) entry which is preliminary data.</text>
</comment>
<dbReference type="EMBL" id="MSSM01000042">
    <property type="protein sequence ID" value="RXT18501.1"/>
    <property type="molecule type" value="Genomic_DNA"/>
</dbReference>
<dbReference type="AlphaFoldDB" id="A0A4Q1TK89"/>
<organism evidence="2 3">
    <name type="scientific">Lacticaseibacillus chiayiensis</name>
    <dbReference type="NCBI Taxonomy" id="2100821"/>
    <lineage>
        <taxon>Bacteria</taxon>
        <taxon>Bacillati</taxon>
        <taxon>Bacillota</taxon>
        <taxon>Bacilli</taxon>
        <taxon>Lactobacillales</taxon>
        <taxon>Lactobacillaceae</taxon>
        <taxon>Lacticaseibacillus</taxon>
    </lineage>
</organism>
<sequence length="95" mass="10605">MLSQFNQWYTARVEERDCGVVALNMLLKFHKSDHSLAHLRVLSKTDNTGTTALGIVKAAQGLGFETRAVRADMSLFDTADISYPFLLPMSLKMVN</sequence>
<dbReference type="Gene3D" id="3.90.70.10">
    <property type="entry name" value="Cysteine proteinases"/>
    <property type="match status" value="1"/>
</dbReference>
<evidence type="ECO:0000313" key="3">
    <source>
        <dbReference type="Proteomes" id="UP000290475"/>
    </source>
</evidence>
<dbReference type="Proteomes" id="UP000290475">
    <property type="component" value="Unassembled WGS sequence"/>
</dbReference>
<dbReference type="Pfam" id="PF03412">
    <property type="entry name" value="Peptidase_C39"/>
    <property type="match status" value="1"/>
</dbReference>
<dbReference type="GO" id="GO:0016020">
    <property type="term" value="C:membrane"/>
    <property type="evidence" value="ECO:0007669"/>
    <property type="project" value="InterPro"/>
</dbReference>